<dbReference type="InterPro" id="IPR054539">
    <property type="entry name" value="Beta-prop_PDH"/>
</dbReference>
<feature type="chain" id="PRO_5010168741" evidence="1">
    <location>
        <begin position="21"/>
        <end position="425"/>
    </location>
</feature>
<evidence type="ECO:0000313" key="3">
    <source>
        <dbReference type="EMBL" id="SDD84765.1"/>
    </source>
</evidence>
<reference evidence="3 4" key="1">
    <citation type="submission" date="2016-10" db="EMBL/GenBank/DDBJ databases">
        <authorList>
            <person name="de Groot N.N."/>
        </authorList>
    </citation>
    <scope>NUCLEOTIDE SEQUENCE [LARGE SCALE GENOMIC DNA]</scope>
    <source>
        <strain evidence="3 4">CGMCC 1.9109</strain>
    </source>
</reference>
<dbReference type="Pfam" id="PF22807">
    <property type="entry name" value="TrAA12"/>
    <property type="match status" value="2"/>
</dbReference>
<dbReference type="SUPFAM" id="SSF50952">
    <property type="entry name" value="Soluble quinoprotein glucose dehydrogenase"/>
    <property type="match status" value="1"/>
</dbReference>
<feature type="signal peptide" evidence="1">
    <location>
        <begin position="1"/>
        <end position="20"/>
    </location>
</feature>
<dbReference type="RefSeq" id="WP_068302126.1">
    <property type="nucleotide sequence ID" value="NZ_FNAK01000003.1"/>
</dbReference>
<feature type="domain" description="Pyrroloquinoline quinone-dependent pyranose dehydrogenase beta-propeller" evidence="2">
    <location>
        <begin position="304"/>
        <end position="420"/>
    </location>
</feature>
<dbReference type="PANTHER" id="PTHR33546:SF1">
    <property type="entry name" value="LARGE, MULTIFUNCTIONAL SECRETED PROTEIN"/>
    <property type="match status" value="1"/>
</dbReference>
<dbReference type="Gene3D" id="2.120.10.30">
    <property type="entry name" value="TolB, C-terminal domain"/>
    <property type="match status" value="1"/>
</dbReference>
<dbReference type="AlphaFoldDB" id="A0A1G6Y591"/>
<name>A0A1G6Y591_9PROT</name>
<keyword evidence="1" id="KW-0732">Signal</keyword>
<evidence type="ECO:0000256" key="1">
    <source>
        <dbReference type="SAM" id="SignalP"/>
    </source>
</evidence>
<organism evidence="3 4">
    <name type="scientific">Kordiimonas lacus</name>
    <dbReference type="NCBI Taxonomy" id="637679"/>
    <lineage>
        <taxon>Bacteria</taxon>
        <taxon>Pseudomonadati</taxon>
        <taxon>Pseudomonadota</taxon>
        <taxon>Alphaproteobacteria</taxon>
        <taxon>Kordiimonadales</taxon>
        <taxon>Kordiimonadaceae</taxon>
        <taxon>Kordiimonas</taxon>
    </lineage>
</organism>
<gene>
    <name evidence="3" type="ORF">SAMN04488071_1466</name>
</gene>
<protein>
    <submittedName>
        <fullName evidence="3">Glucose/arabinose dehydrogenase, beta-propeller fold</fullName>
    </submittedName>
</protein>
<dbReference type="STRING" id="637679.GCA_001550055_01147"/>
<accession>A0A1G6Y591</accession>
<dbReference type="InterPro" id="IPR011042">
    <property type="entry name" value="6-blade_b-propeller_TolB-like"/>
</dbReference>
<keyword evidence="4" id="KW-1185">Reference proteome</keyword>
<feature type="domain" description="Pyrroloquinoline quinone-dependent pyranose dehydrogenase beta-propeller" evidence="2">
    <location>
        <begin position="39"/>
        <end position="280"/>
    </location>
</feature>
<evidence type="ECO:0000259" key="2">
    <source>
        <dbReference type="Pfam" id="PF22807"/>
    </source>
</evidence>
<dbReference type="InterPro" id="IPR011041">
    <property type="entry name" value="Quinoprot_gluc/sorb_DH_b-prop"/>
</dbReference>
<dbReference type="EMBL" id="FNAK01000003">
    <property type="protein sequence ID" value="SDD84765.1"/>
    <property type="molecule type" value="Genomic_DNA"/>
</dbReference>
<proteinExistence type="predicted"/>
<dbReference type="Proteomes" id="UP000183685">
    <property type="component" value="Unassembled WGS sequence"/>
</dbReference>
<sequence>MKKILATATLIAALAAPAYAQVTGVDAAAPFDAETGIRVPAGFKSTVFADEVGRARHMAVSKSGWVYVALRRAVDGFGAVALKDTDGDGKADVRELFAEGVTGTGMGIDGGKLYYGTNTSILRWDLPAEGAPAGEAEVVVSGMEDRSQHSDKPFTFDGSGHIYVNVGAPSNACMEKMRTKGSPGMDPCPILEDFGGVWRFDLSKTGQNQADGVRYATGIRNAMALDWNMAAGSLYLAQHGRDQLQSFFPDLYDAEASAELPAEEFHRVTEGANMGWPYGYVDPSVEGRVLMPEYGGDGKQTTDRGQMPLIAFPGHWAPNDLIFVKGDGLPMGYKNGALIAFHGSWNRAPMPQAGYRVVFVPMDEAGNVAGDWVTFADGFPGIEVVKSPRDAKHRPTGLAEGPDGAIYISSLMSGGRIYRVTYEGK</sequence>
<dbReference type="OrthoDB" id="9770043at2"/>
<dbReference type="PANTHER" id="PTHR33546">
    <property type="entry name" value="LARGE, MULTIFUNCTIONAL SECRETED PROTEIN-RELATED"/>
    <property type="match status" value="1"/>
</dbReference>
<evidence type="ECO:0000313" key="4">
    <source>
        <dbReference type="Proteomes" id="UP000183685"/>
    </source>
</evidence>